<dbReference type="Proteomes" id="UP000260680">
    <property type="component" value="Unassembled WGS sequence"/>
</dbReference>
<organism evidence="1 2">
    <name type="scientific">Lacrimispora amygdalina</name>
    <dbReference type="NCBI Taxonomy" id="253257"/>
    <lineage>
        <taxon>Bacteria</taxon>
        <taxon>Bacillati</taxon>
        <taxon>Bacillota</taxon>
        <taxon>Clostridia</taxon>
        <taxon>Lachnospirales</taxon>
        <taxon>Lachnospiraceae</taxon>
        <taxon>Lacrimispora</taxon>
    </lineage>
</organism>
<proteinExistence type="predicted"/>
<name>A0A3E2ND26_9FIRM</name>
<dbReference type="AlphaFoldDB" id="A0A3E2ND26"/>
<evidence type="ECO:0000313" key="1">
    <source>
        <dbReference type="EMBL" id="RFZ78791.1"/>
    </source>
</evidence>
<sequence length="195" mass="20990">MASAKSNRINVTNPVYCLLLTDTSAGTTYDAVETLGKAMQIQITPQIAAGEQYGNGAKEEDIALLKGLAVVIDLNKLFIETRAKIMGNTYVDGVLIEKDGDQPPYIAIGYEVEQTGGTKEQIWLLKGRARPANQTVQQSAGNINFSNDSITVNFIPRESDKQIRFFGDTANSTYTAAQATAFFATGPVSYPAATP</sequence>
<dbReference type="RefSeq" id="WP_117417217.1">
    <property type="nucleotide sequence ID" value="NZ_QOHO01000031.1"/>
</dbReference>
<gene>
    <name evidence="1" type="ORF">DS742_11820</name>
</gene>
<evidence type="ECO:0000313" key="2">
    <source>
        <dbReference type="Proteomes" id="UP000260680"/>
    </source>
</evidence>
<accession>A0A3E2ND26</accession>
<dbReference type="InterPro" id="IPR006490">
    <property type="entry name" value="Maj_tail_phi13"/>
</dbReference>
<dbReference type="NCBIfam" id="TIGR01603">
    <property type="entry name" value="maj_tail_phi13"/>
    <property type="match status" value="1"/>
</dbReference>
<reference evidence="1 2" key="1">
    <citation type="submission" date="2018-07" db="EMBL/GenBank/DDBJ databases">
        <title>New species, Clostridium PI-S10-A1B.</title>
        <authorList>
            <person name="Krishna G."/>
            <person name="Summeta K."/>
            <person name="Shikha S."/>
            <person name="Prabhu P.B."/>
            <person name="Suresh K."/>
        </authorList>
    </citation>
    <scope>NUCLEOTIDE SEQUENCE [LARGE SCALE GENOMIC DNA]</scope>
    <source>
        <strain evidence="1 2">PI-S10-A1B</strain>
    </source>
</reference>
<dbReference type="OrthoDB" id="3078218at2"/>
<dbReference type="EMBL" id="QOHO01000031">
    <property type="protein sequence ID" value="RFZ78791.1"/>
    <property type="molecule type" value="Genomic_DNA"/>
</dbReference>
<protein>
    <submittedName>
        <fullName evidence="1">Phage tail protein</fullName>
    </submittedName>
</protein>
<comment type="caution">
    <text evidence="1">The sequence shown here is derived from an EMBL/GenBank/DDBJ whole genome shotgun (WGS) entry which is preliminary data.</text>
</comment>